<feature type="region of interest" description="Disordered" evidence="2">
    <location>
        <begin position="1"/>
        <end position="30"/>
    </location>
</feature>
<comment type="caution">
    <text evidence="5">The sequence shown here is derived from an EMBL/GenBank/DDBJ whole genome shotgun (WGS) entry which is preliminary data.</text>
</comment>
<dbReference type="Gene3D" id="3.30.450.40">
    <property type="match status" value="1"/>
</dbReference>
<dbReference type="InterPro" id="IPR029016">
    <property type="entry name" value="GAF-like_dom_sf"/>
</dbReference>
<reference evidence="5" key="2">
    <citation type="journal article" date="2022" name="Microbiol. Resour. Announc.">
        <title>Metagenome Sequencing to Explore Phylogenomics of Terrestrial Cyanobacteria.</title>
        <authorList>
            <person name="Ward R.D."/>
            <person name="Stajich J.E."/>
            <person name="Johansen J.R."/>
            <person name="Huntemann M."/>
            <person name="Clum A."/>
            <person name="Foster B."/>
            <person name="Foster B."/>
            <person name="Roux S."/>
            <person name="Palaniappan K."/>
            <person name="Varghese N."/>
            <person name="Mukherjee S."/>
            <person name="Reddy T.B.K."/>
            <person name="Daum C."/>
            <person name="Copeland A."/>
            <person name="Chen I.A."/>
            <person name="Ivanova N.N."/>
            <person name="Kyrpides N.C."/>
            <person name="Shapiro N."/>
            <person name="Eloe-Fadrosh E.A."/>
            <person name="Pietrasiak N."/>
        </authorList>
    </citation>
    <scope>NUCLEOTIDE SEQUENCE</scope>
    <source>
        <strain evidence="5">GSE-TBD4-15B</strain>
    </source>
</reference>
<dbReference type="AlphaFoldDB" id="A0A951U5H1"/>
<dbReference type="SMART" id="SM00331">
    <property type="entry name" value="PP2C_SIG"/>
    <property type="match status" value="1"/>
</dbReference>
<sequence length="481" mass="53800">MTAVPAPRQPSPSPDFTGGSNAGGNNPPETTPVFALKELVLKLHREQNKIQDLLSSLGFALRSFKNLNQFLELTPLIASRVTDADGGALLLYKSNGQVRLERLHCQDNSCQDIRAAIESAARQFSAHAKPTNSNRTAALDYHVNAALGKSVKLFGTAILTKNVERGRLYVFSRDPGYSWTETRQKLVRLVADQTAVAIENDELTVELRKKERLDRELEIGAEIQLQLLPRHCPKIEGVEIAALCKTANRVGGDYYDFIPAKNPGSPEPLRRRSTNPESNRWSLAIGDVMGKGVPAGLIMTMLRGMLRAEVLNAHSPARILQHLNQVMYADLENSKRFVTLFYSEYDASTRTLFYGNAAHNPPLLWQAATQKIKRLDTLGMLIGLDMDSAYHESQVQLQYGDTLIYFTDGFTDAANQSGERFDEENLIKHFQWACQNCSTPKAILDYLFDQVQQFIGAERHNEDDMTLIVMQVQPERLNPKA</sequence>
<keyword evidence="1" id="KW-0378">Hydrolase</keyword>
<dbReference type="EMBL" id="JAHHHV010000068">
    <property type="protein sequence ID" value="MBW4466471.1"/>
    <property type="molecule type" value="Genomic_DNA"/>
</dbReference>
<dbReference type="SUPFAM" id="SSF81606">
    <property type="entry name" value="PP2C-like"/>
    <property type="match status" value="1"/>
</dbReference>
<dbReference type="Proteomes" id="UP000707356">
    <property type="component" value="Unassembled WGS sequence"/>
</dbReference>
<evidence type="ECO:0000313" key="5">
    <source>
        <dbReference type="EMBL" id="MBW4466471.1"/>
    </source>
</evidence>
<feature type="domain" description="GAF" evidence="3">
    <location>
        <begin position="66"/>
        <end position="208"/>
    </location>
</feature>
<dbReference type="InterPro" id="IPR052016">
    <property type="entry name" value="Bact_Sigma-Reg"/>
</dbReference>
<evidence type="ECO:0000259" key="4">
    <source>
        <dbReference type="SMART" id="SM00331"/>
    </source>
</evidence>
<dbReference type="InterPro" id="IPR036457">
    <property type="entry name" value="PPM-type-like_dom_sf"/>
</dbReference>
<evidence type="ECO:0000256" key="2">
    <source>
        <dbReference type="SAM" id="MobiDB-lite"/>
    </source>
</evidence>
<dbReference type="SUPFAM" id="SSF55781">
    <property type="entry name" value="GAF domain-like"/>
    <property type="match status" value="1"/>
</dbReference>
<accession>A0A951U5H1</accession>
<dbReference type="GO" id="GO:0016791">
    <property type="term" value="F:phosphatase activity"/>
    <property type="evidence" value="ECO:0007669"/>
    <property type="project" value="TreeGrafter"/>
</dbReference>
<name>A0A951U5H1_9CYAN</name>
<reference evidence="5" key="1">
    <citation type="submission" date="2021-05" db="EMBL/GenBank/DDBJ databases">
        <authorList>
            <person name="Pietrasiak N."/>
            <person name="Ward R."/>
            <person name="Stajich J.E."/>
            <person name="Kurbessoian T."/>
        </authorList>
    </citation>
    <scope>NUCLEOTIDE SEQUENCE</scope>
    <source>
        <strain evidence="5">GSE-TBD4-15B</strain>
    </source>
</reference>
<evidence type="ECO:0000313" key="6">
    <source>
        <dbReference type="Proteomes" id="UP000707356"/>
    </source>
</evidence>
<dbReference type="SMART" id="SM00065">
    <property type="entry name" value="GAF"/>
    <property type="match status" value="1"/>
</dbReference>
<evidence type="ECO:0000256" key="1">
    <source>
        <dbReference type="ARBA" id="ARBA00022801"/>
    </source>
</evidence>
<dbReference type="Pfam" id="PF07228">
    <property type="entry name" value="SpoIIE"/>
    <property type="match status" value="1"/>
</dbReference>
<dbReference type="InterPro" id="IPR003018">
    <property type="entry name" value="GAF"/>
</dbReference>
<proteinExistence type="predicted"/>
<dbReference type="Gene3D" id="3.60.40.10">
    <property type="entry name" value="PPM-type phosphatase domain"/>
    <property type="match status" value="1"/>
</dbReference>
<dbReference type="InterPro" id="IPR001932">
    <property type="entry name" value="PPM-type_phosphatase-like_dom"/>
</dbReference>
<evidence type="ECO:0000259" key="3">
    <source>
        <dbReference type="SMART" id="SM00065"/>
    </source>
</evidence>
<organism evidence="5 6">
    <name type="scientific">Pegethrix bostrychoides GSE-TBD4-15B</name>
    <dbReference type="NCBI Taxonomy" id="2839662"/>
    <lineage>
        <taxon>Bacteria</taxon>
        <taxon>Bacillati</taxon>
        <taxon>Cyanobacteriota</taxon>
        <taxon>Cyanophyceae</taxon>
        <taxon>Oculatellales</taxon>
        <taxon>Oculatellaceae</taxon>
        <taxon>Pegethrix</taxon>
    </lineage>
</organism>
<dbReference type="PANTHER" id="PTHR43156">
    <property type="entry name" value="STAGE II SPORULATION PROTEIN E-RELATED"/>
    <property type="match status" value="1"/>
</dbReference>
<gene>
    <name evidence="5" type="ORF">KME07_13685</name>
</gene>
<feature type="domain" description="PPM-type phosphatase" evidence="4">
    <location>
        <begin position="235"/>
        <end position="472"/>
    </location>
</feature>
<protein>
    <submittedName>
        <fullName evidence="5">PP2C family protein-serine/threonine phosphatase</fullName>
    </submittedName>
</protein>
<dbReference type="PANTHER" id="PTHR43156:SF2">
    <property type="entry name" value="STAGE II SPORULATION PROTEIN E"/>
    <property type="match status" value="1"/>
</dbReference>